<dbReference type="Proteomes" id="UP000784294">
    <property type="component" value="Unassembled WGS sequence"/>
</dbReference>
<gene>
    <name evidence="2" type="ORF">PXEA_LOCUS35186</name>
</gene>
<accession>A0A448XPM1</accession>
<dbReference type="EMBL" id="CAAALY010270836">
    <property type="protein sequence ID" value="VEL41746.1"/>
    <property type="molecule type" value="Genomic_DNA"/>
</dbReference>
<protein>
    <submittedName>
        <fullName evidence="2">Uncharacterized protein</fullName>
    </submittedName>
</protein>
<dbReference type="AlphaFoldDB" id="A0A448XPM1"/>
<reference evidence="2" key="1">
    <citation type="submission" date="2018-11" db="EMBL/GenBank/DDBJ databases">
        <authorList>
            <consortium name="Pathogen Informatics"/>
        </authorList>
    </citation>
    <scope>NUCLEOTIDE SEQUENCE</scope>
</reference>
<comment type="caution">
    <text evidence="2">The sequence shown here is derived from an EMBL/GenBank/DDBJ whole genome shotgun (WGS) entry which is preliminary data.</text>
</comment>
<evidence type="ECO:0000256" key="1">
    <source>
        <dbReference type="SAM" id="Phobius"/>
    </source>
</evidence>
<evidence type="ECO:0000313" key="2">
    <source>
        <dbReference type="EMBL" id="VEL41746.1"/>
    </source>
</evidence>
<feature type="non-terminal residue" evidence="2">
    <location>
        <position position="1"/>
    </location>
</feature>
<keyword evidence="1" id="KW-0472">Membrane</keyword>
<feature type="transmembrane region" description="Helical" evidence="1">
    <location>
        <begin position="12"/>
        <end position="31"/>
    </location>
</feature>
<proteinExistence type="predicted"/>
<evidence type="ECO:0000313" key="3">
    <source>
        <dbReference type="Proteomes" id="UP000784294"/>
    </source>
</evidence>
<organism evidence="2 3">
    <name type="scientific">Protopolystoma xenopodis</name>
    <dbReference type="NCBI Taxonomy" id="117903"/>
    <lineage>
        <taxon>Eukaryota</taxon>
        <taxon>Metazoa</taxon>
        <taxon>Spiralia</taxon>
        <taxon>Lophotrochozoa</taxon>
        <taxon>Platyhelminthes</taxon>
        <taxon>Monogenea</taxon>
        <taxon>Polyopisthocotylea</taxon>
        <taxon>Polystomatidea</taxon>
        <taxon>Polystomatidae</taxon>
        <taxon>Protopolystoma</taxon>
    </lineage>
</organism>
<keyword evidence="1" id="KW-1133">Transmembrane helix</keyword>
<keyword evidence="3" id="KW-1185">Reference proteome</keyword>
<name>A0A448XPM1_9PLAT</name>
<sequence>MVRVIVSIRVSVSVMVMVSVSVGVSVSLGLGQQPVQTVRSCLSRHFDHFRSRSPSTVEDREGGTQTERVHILSPTRIDRHRSAAPMSSVLVSIQWLFCQPATTQLSDRLRLRLNHVSECRED</sequence>
<keyword evidence="1" id="KW-0812">Transmembrane</keyword>